<evidence type="ECO:0000259" key="4">
    <source>
        <dbReference type="Pfam" id="PF22766"/>
    </source>
</evidence>
<dbReference type="STRING" id="215637.A0A4V1J4M4"/>
<protein>
    <submittedName>
        <fullName evidence="5">Centromere/kinetochore Zw10-domain-containing protein</fullName>
    </submittedName>
</protein>
<accession>A0A4V1J4M4</accession>
<keyword evidence="6" id="KW-1185">Reference proteome</keyword>
<dbReference type="InterPro" id="IPR048343">
    <property type="entry name" value="ZW10_C"/>
</dbReference>
<feature type="domain" description="Centromere/kinetochore protein zw10 middle" evidence="2">
    <location>
        <begin position="316"/>
        <end position="432"/>
    </location>
</feature>
<dbReference type="Pfam" id="PF20666">
    <property type="entry name" value="ZW10_C"/>
    <property type="match status" value="1"/>
</dbReference>
<feature type="domain" description="Centromere/kinetochore protein zw10 C-terminal" evidence="3">
    <location>
        <begin position="495"/>
        <end position="588"/>
    </location>
</feature>
<feature type="compositionally biased region" description="Low complexity" evidence="1">
    <location>
        <begin position="150"/>
        <end position="165"/>
    </location>
</feature>
<name>A0A4V1J4M4_9FUNG</name>
<gene>
    <name evidence="5" type="ORF">BJ085DRAFT_40567</name>
</gene>
<dbReference type="Pfam" id="PF22766">
    <property type="entry name" value="ZW10_C2"/>
    <property type="match status" value="1"/>
</dbReference>
<evidence type="ECO:0000256" key="1">
    <source>
        <dbReference type="SAM" id="MobiDB-lite"/>
    </source>
</evidence>
<dbReference type="GO" id="GO:0007094">
    <property type="term" value="P:mitotic spindle assembly checkpoint signaling"/>
    <property type="evidence" value="ECO:0007669"/>
    <property type="project" value="TreeGrafter"/>
</dbReference>
<dbReference type="Proteomes" id="UP000268162">
    <property type="component" value="Unassembled WGS sequence"/>
</dbReference>
<dbReference type="InterPro" id="IPR055148">
    <property type="entry name" value="ZW10_C_2"/>
</dbReference>
<reference evidence="6" key="1">
    <citation type="journal article" date="2018" name="Nat. Microbiol.">
        <title>Leveraging single-cell genomics to expand the fungal tree of life.</title>
        <authorList>
            <person name="Ahrendt S.R."/>
            <person name="Quandt C.A."/>
            <person name="Ciobanu D."/>
            <person name="Clum A."/>
            <person name="Salamov A."/>
            <person name="Andreopoulos B."/>
            <person name="Cheng J.F."/>
            <person name="Woyke T."/>
            <person name="Pelin A."/>
            <person name="Henrissat B."/>
            <person name="Reynolds N.K."/>
            <person name="Benny G.L."/>
            <person name="Smith M.E."/>
            <person name="James T.Y."/>
            <person name="Grigoriev I.V."/>
        </authorList>
    </citation>
    <scope>NUCLEOTIDE SEQUENCE [LARGE SCALE GENOMIC DNA]</scope>
    <source>
        <strain evidence="6">RSA 468</strain>
    </source>
</reference>
<dbReference type="InterPro" id="IPR046362">
    <property type="entry name" value="Zw10/DSL1_C_sf"/>
</dbReference>
<organism evidence="5 6">
    <name type="scientific">Dimargaris cristalligena</name>
    <dbReference type="NCBI Taxonomy" id="215637"/>
    <lineage>
        <taxon>Eukaryota</taxon>
        <taxon>Fungi</taxon>
        <taxon>Fungi incertae sedis</taxon>
        <taxon>Zoopagomycota</taxon>
        <taxon>Kickxellomycotina</taxon>
        <taxon>Dimargaritomycetes</taxon>
        <taxon>Dimargaritales</taxon>
        <taxon>Dimargaritaceae</taxon>
        <taxon>Dimargaris</taxon>
    </lineage>
</organism>
<evidence type="ECO:0000313" key="5">
    <source>
        <dbReference type="EMBL" id="RKP36069.1"/>
    </source>
</evidence>
<dbReference type="Gene3D" id="1.10.357.150">
    <property type="match status" value="1"/>
</dbReference>
<evidence type="ECO:0000313" key="6">
    <source>
        <dbReference type="Proteomes" id="UP000268162"/>
    </source>
</evidence>
<evidence type="ECO:0000259" key="3">
    <source>
        <dbReference type="Pfam" id="PF20666"/>
    </source>
</evidence>
<evidence type="ECO:0000259" key="2">
    <source>
        <dbReference type="Pfam" id="PF20665"/>
    </source>
</evidence>
<dbReference type="GO" id="GO:1990423">
    <property type="term" value="C:RZZ complex"/>
    <property type="evidence" value="ECO:0007669"/>
    <property type="project" value="TreeGrafter"/>
</dbReference>
<dbReference type="Pfam" id="PF20665">
    <property type="entry name" value="Zw10_middle"/>
    <property type="match status" value="1"/>
</dbReference>
<dbReference type="PANTHER" id="PTHR12205:SF0">
    <property type="entry name" value="CENTROMERE_KINETOCHORE PROTEIN ZW10 HOMOLOG"/>
    <property type="match status" value="1"/>
</dbReference>
<dbReference type="InterPro" id="IPR048344">
    <property type="entry name" value="Zw10_middle"/>
</dbReference>
<sequence>MTASVKPPLPAILMDLFSHLDIGSTTDHELTPDDITRALTYIDQEIATAKTQVQSSLIDHYDAFAAETRQEAQQAQHLNTLSVDVASLAELIVNPDWGIRSRLRTGLRLEKEARQAHHSQVQRMDALGRLATIREKCERLQFILDDDTLAASSSSTPVSPRSPSSTHHKSAEAVDLILKIRELMDQAPELKDTHLATALRDEIEQARDRVAAVLGHQFRSTILFTALADRMEVKVQSALVLPPGSVLPRDSFRLLARLDLLAEQVEQLVEPMTRAFINKLCSGGSRHRSWTLEVDQHQQKCTLVPLTPTKPPTSTEALNRVFDDLISFLRFVKHDILFMGEVDPLDSASPIRMLGDLTADSLVEQLQSTYLMATVPTRRSAFAAFEATAKQIDVFESQLAALGYIPSNEKPLSRFIDHLDTHYLAKVRAQTLERVVKAMNQQDYTPVAAPTSSFDVDAFLNALGPEWRKSYQEAYPEGRKLPSYDNTVMIQPLGFPACQITNLPQLLLNITSDILNEALQNDTFCAESLVAIAKDIFNLYRALTLGALGTRTRPNPQNEQIPAVAMLIHNDCRFLAHHLSMIGFAYQQIRSNPTTPNRDAYIVPISHTPSLPRSPSMPTTRDPPALPTSFIDMAYLLTTQANNLFLDHLIGQQRSLLESLKAPGGFQDAALPDRHKVLAAAIREALADWSQLASTWSPILPTHLLALATGRCLLDTLLKYAVDEVLDLVDIGVEDSEHLHELLGGFNVTIEHFCDQVRKGAATAPAAVGTPAQINDLALDDEAILARYLPTYTKFHQIRDILMINMAEIMQRLDQGQLTDFTAVELTNLLCALFSDSPRRDANIARIRQQLH</sequence>
<feature type="domain" description="ZW10 C-terminal helical" evidence="4">
    <location>
        <begin position="681"/>
        <end position="847"/>
    </location>
</feature>
<dbReference type="PANTHER" id="PTHR12205">
    <property type="entry name" value="CENTROMERE/KINETOCHORE PROTEIN ZW10"/>
    <property type="match status" value="1"/>
</dbReference>
<dbReference type="GO" id="GO:0006888">
    <property type="term" value="P:endoplasmic reticulum to Golgi vesicle-mediated transport"/>
    <property type="evidence" value="ECO:0007669"/>
    <property type="project" value="TreeGrafter"/>
</dbReference>
<dbReference type="AlphaFoldDB" id="A0A4V1J4M4"/>
<dbReference type="GO" id="GO:0005737">
    <property type="term" value="C:cytoplasm"/>
    <property type="evidence" value="ECO:0007669"/>
    <property type="project" value="GOC"/>
</dbReference>
<feature type="region of interest" description="Disordered" evidence="1">
    <location>
        <begin position="150"/>
        <end position="170"/>
    </location>
</feature>
<dbReference type="EMBL" id="ML002725">
    <property type="protein sequence ID" value="RKP36069.1"/>
    <property type="molecule type" value="Genomic_DNA"/>
</dbReference>
<proteinExistence type="predicted"/>